<proteinExistence type="inferred from homology"/>
<comment type="subcellular location">
    <subcellularLocation>
        <location evidence="1">Cell membrane</location>
        <topology evidence="1">Multi-pass membrane protein</topology>
    </subcellularLocation>
</comment>
<feature type="domain" description="Membrane transport protein MMPL" evidence="9">
    <location>
        <begin position="2"/>
        <end position="52"/>
    </location>
</feature>
<sequence>MAFGSLAAAPQPEIEMFATGLGLGVLLDAAVIRALLLPSFVAVIGRWNWWLPGWPALLVRVPTGRRPGTPVLVRTPGPRPEPDPAGQGRRIYE</sequence>
<evidence type="ECO:0000256" key="3">
    <source>
        <dbReference type="ARBA" id="ARBA00022475"/>
    </source>
</evidence>
<accession>A0ABV5TD22</accession>
<comment type="similarity">
    <text evidence="2">Belongs to the resistance-nodulation-cell division (RND) (TC 2.A.6) family. MmpL subfamily.</text>
</comment>
<dbReference type="EMBL" id="JBHMBS010000004">
    <property type="protein sequence ID" value="MFB9676201.1"/>
    <property type="molecule type" value="Genomic_DNA"/>
</dbReference>
<feature type="transmembrane region" description="Helical" evidence="8">
    <location>
        <begin position="20"/>
        <end position="44"/>
    </location>
</feature>
<evidence type="ECO:0000259" key="9">
    <source>
        <dbReference type="Pfam" id="PF03176"/>
    </source>
</evidence>
<evidence type="ECO:0000256" key="5">
    <source>
        <dbReference type="ARBA" id="ARBA00022989"/>
    </source>
</evidence>
<dbReference type="PANTHER" id="PTHR33406">
    <property type="entry name" value="MEMBRANE PROTEIN MJ1562-RELATED"/>
    <property type="match status" value="1"/>
</dbReference>
<dbReference type="InterPro" id="IPR004869">
    <property type="entry name" value="MMPL_dom"/>
</dbReference>
<name>A0ABV5TD22_9ACTN</name>
<protein>
    <submittedName>
        <fullName evidence="10">MMPL family transporter</fullName>
    </submittedName>
</protein>
<dbReference type="Proteomes" id="UP001589610">
    <property type="component" value="Unassembled WGS sequence"/>
</dbReference>
<keyword evidence="6 8" id="KW-0472">Membrane</keyword>
<evidence type="ECO:0000256" key="6">
    <source>
        <dbReference type="ARBA" id="ARBA00023136"/>
    </source>
</evidence>
<evidence type="ECO:0000256" key="8">
    <source>
        <dbReference type="SAM" id="Phobius"/>
    </source>
</evidence>
<organism evidence="10 11">
    <name type="scientific">Streptosporangium vulgare</name>
    <dbReference type="NCBI Taxonomy" id="46190"/>
    <lineage>
        <taxon>Bacteria</taxon>
        <taxon>Bacillati</taxon>
        <taxon>Actinomycetota</taxon>
        <taxon>Actinomycetes</taxon>
        <taxon>Streptosporangiales</taxon>
        <taxon>Streptosporangiaceae</taxon>
        <taxon>Streptosporangium</taxon>
    </lineage>
</organism>
<keyword evidence="11" id="KW-1185">Reference proteome</keyword>
<gene>
    <name evidence="10" type="ORF">ACFFRH_11950</name>
</gene>
<feature type="region of interest" description="Disordered" evidence="7">
    <location>
        <begin position="69"/>
        <end position="93"/>
    </location>
</feature>
<evidence type="ECO:0000256" key="7">
    <source>
        <dbReference type="SAM" id="MobiDB-lite"/>
    </source>
</evidence>
<evidence type="ECO:0000256" key="2">
    <source>
        <dbReference type="ARBA" id="ARBA00010157"/>
    </source>
</evidence>
<dbReference type="PANTHER" id="PTHR33406:SF6">
    <property type="entry name" value="MEMBRANE PROTEIN YDGH-RELATED"/>
    <property type="match status" value="1"/>
</dbReference>
<dbReference type="Pfam" id="PF03176">
    <property type="entry name" value="MMPL"/>
    <property type="match status" value="1"/>
</dbReference>
<evidence type="ECO:0000313" key="10">
    <source>
        <dbReference type="EMBL" id="MFB9676201.1"/>
    </source>
</evidence>
<dbReference type="RefSeq" id="WP_386156233.1">
    <property type="nucleotide sequence ID" value="NZ_JBHMBS010000004.1"/>
</dbReference>
<comment type="caution">
    <text evidence="10">The sequence shown here is derived from an EMBL/GenBank/DDBJ whole genome shotgun (WGS) entry which is preliminary data.</text>
</comment>
<evidence type="ECO:0000256" key="4">
    <source>
        <dbReference type="ARBA" id="ARBA00022692"/>
    </source>
</evidence>
<keyword evidence="3" id="KW-1003">Cell membrane</keyword>
<dbReference type="InterPro" id="IPR050545">
    <property type="entry name" value="Mycobact_MmpL"/>
</dbReference>
<evidence type="ECO:0000256" key="1">
    <source>
        <dbReference type="ARBA" id="ARBA00004651"/>
    </source>
</evidence>
<evidence type="ECO:0000313" key="11">
    <source>
        <dbReference type="Proteomes" id="UP001589610"/>
    </source>
</evidence>
<reference evidence="10 11" key="1">
    <citation type="submission" date="2024-09" db="EMBL/GenBank/DDBJ databases">
        <authorList>
            <person name="Sun Q."/>
            <person name="Mori K."/>
        </authorList>
    </citation>
    <scope>NUCLEOTIDE SEQUENCE [LARGE SCALE GENOMIC DNA]</scope>
    <source>
        <strain evidence="10 11">JCM 3028</strain>
    </source>
</reference>
<keyword evidence="5 8" id="KW-1133">Transmembrane helix</keyword>
<keyword evidence="4 8" id="KW-0812">Transmembrane</keyword>